<keyword evidence="5" id="KW-1185">Reference proteome</keyword>
<evidence type="ECO:0000256" key="2">
    <source>
        <dbReference type="ARBA" id="ARBA00022977"/>
    </source>
</evidence>
<dbReference type="EMBL" id="JACOPH010000010">
    <property type="protein sequence ID" value="MBC5714795.1"/>
    <property type="molecule type" value="Genomic_DNA"/>
</dbReference>
<proteinExistence type="predicted"/>
<sequence>MIISMCDLIAVTNRHLCKGDFLDRIRLLVDCRVPKILLREKDLLPEAYEELSHKVLEICRATDTKCILHNYVDAALHEKADAIHLPLQTALTEKEKLTAFSHLGISTHSIEQVRKAEDIGAAYVTYGHVFATDCKKDVPPRGLASLAEITAQTELPVYAIGGIHIENVRSALAAGAKGVCIMSTAMQAEQKEIQKFLEL</sequence>
<feature type="domain" description="Thiamine phosphate synthase/TenI" evidence="3">
    <location>
        <begin position="8"/>
        <end position="184"/>
    </location>
</feature>
<organism evidence="4 5">
    <name type="scientific">Roseburia zhanii</name>
    <dbReference type="NCBI Taxonomy" id="2763064"/>
    <lineage>
        <taxon>Bacteria</taxon>
        <taxon>Bacillati</taxon>
        <taxon>Bacillota</taxon>
        <taxon>Clostridia</taxon>
        <taxon>Lachnospirales</taxon>
        <taxon>Lachnospiraceae</taxon>
        <taxon>Roseburia</taxon>
    </lineage>
</organism>
<dbReference type="CDD" id="cd00564">
    <property type="entry name" value="TMP_TenI"/>
    <property type="match status" value="1"/>
</dbReference>
<comment type="caution">
    <text evidence="4">The sequence shown here is derived from an EMBL/GenBank/DDBJ whole genome shotgun (WGS) entry which is preliminary data.</text>
</comment>
<dbReference type="AlphaFoldDB" id="A0A923LR43"/>
<evidence type="ECO:0000256" key="1">
    <source>
        <dbReference type="ARBA" id="ARBA00004948"/>
    </source>
</evidence>
<gene>
    <name evidence="4" type="ORF">H8S17_11390</name>
</gene>
<protein>
    <submittedName>
        <fullName evidence="4">Thiamine phosphate synthase</fullName>
    </submittedName>
</protein>
<dbReference type="Gene3D" id="3.20.20.70">
    <property type="entry name" value="Aldolase class I"/>
    <property type="match status" value="1"/>
</dbReference>
<evidence type="ECO:0000259" key="3">
    <source>
        <dbReference type="Pfam" id="PF02581"/>
    </source>
</evidence>
<reference evidence="4" key="1">
    <citation type="submission" date="2020-08" db="EMBL/GenBank/DDBJ databases">
        <title>Genome public.</title>
        <authorList>
            <person name="Liu C."/>
            <person name="Sun Q."/>
        </authorList>
    </citation>
    <scope>NUCLEOTIDE SEQUENCE</scope>
    <source>
        <strain evidence="4">BX1005</strain>
    </source>
</reference>
<dbReference type="Pfam" id="PF02581">
    <property type="entry name" value="TMP-TENI"/>
    <property type="match status" value="1"/>
</dbReference>
<evidence type="ECO:0000313" key="4">
    <source>
        <dbReference type="EMBL" id="MBC5714795.1"/>
    </source>
</evidence>
<dbReference type="PANTHER" id="PTHR20857:SF15">
    <property type="entry name" value="THIAMINE-PHOSPHATE SYNTHASE"/>
    <property type="match status" value="1"/>
</dbReference>
<dbReference type="InterPro" id="IPR022998">
    <property type="entry name" value="ThiamineP_synth_TenI"/>
</dbReference>
<dbReference type="SUPFAM" id="SSF51391">
    <property type="entry name" value="Thiamin phosphate synthase"/>
    <property type="match status" value="1"/>
</dbReference>
<evidence type="ECO:0000313" key="5">
    <source>
        <dbReference type="Proteomes" id="UP000606720"/>
    </source>
</evidence>
<name>A0A923LR43_9FIRM</name>
<comment type="pathway">
    <text evidence="1">Cofactor biosynthesis; thiamine diphosphate biosynthesis.</text>
</comment>
<dbReference type="PANTHER" id="PTHR20857">
    <property type="entry name" value="THIAMINE-PHOSPHATE PYROPHOSPHORYLASE"/>
    <property type="match status" value="1"/>
</dbReference>
<dbReference type="InterPro" id="IPR036206">
    <property type="entry name" value="ThiamineP_synth_sf"/>
</dbReference>
<dbReference type="GO" id="GO:0009228">
    <property type="term" value="P:thiamine biosynthetic process"/>
    <property type="evidence" value="ECO:0007669"/>
    <property type="project" value="UniProtKB-KW"/>
</dbReference>
<dbReference type="InterPro" id="IPR013785">
    <property type="entry name" value="Aldolase_TIM"/>
</dbReference>
<keyword evidence="2" id="KW-0784">Thiamine biosynthesis</keyword>
<dbReference type="GO" id="GO:0005737">
    <property type="term" value="C:cytoplasm"/>
    <property type="evidence" value="ECO:0007669"/>
    <property type="project" value="TreeGrafter"/>
</dbReference>
<accession>A0A923LR43</accession>
<dbReference type="Proteomes" id="UP000606720">
    <property type="component" value="Unassembled WGS sequence"/>
</dbReference>
<dbReference type="RefSeq" id="WP_186867405.1">
    <property type="nucleotide sequence ID" value="NZ_JACOPH010000010.1"/>
</dbReference>
<dbReference type="GO" id="GO:0004789">
    <property type="term" value="F:thiamine-phosphate diphosphorylase activity"/>
    <property type="evidence" value="ECO:0007669"/>
    <property type="project" value="TreeGrafter"/>
</dbReference>